<protein>
    <submittedName>
        <fullName evidence="2">Uncharacterized protein</fullName>
    </submittedName>
</protein>
<sequence>MSSAVMSNGGRLQRAKRSTEKMTESVKSVGSFKQSSSCCFSRFDIMRPRRYLTIDQQYLTIVKLQTGCSQTEVVTDRSVTEYHLQVTTERLEESQKARDVGVFWPHPTDDHFIANRDLQKQMMNCTLLQTHLKTLKCHISPFKTIYLSM</sequence>
<accession>A0ABV0TB31</accession>
<reference evidence="2 3" key="1">
    <citation type="submission" date="2021-06" db="EMBL/GenBank/DDBJ databases">
        <authorList>
            <person name="Palmer J.M."/>
        </authorList>
    </citation>
    <scope>NUCLEOTIDE SEQUENCE [LARGE SCALE GENOMIC DNA]</scope>
    <source>
        <strain evidence="3">if_2019</strain>
        <tissue evidence="2">Muscle</tissue>
    </source>
</reference>
<name>A0ABV0TB31_9TELE</name>
<proteinExistence type="predicted"/>
<evidence type="ECO:0000313" key="3">
    <source>
        <dbReference type="Proteomes" id="UP001482620"/>
    </source>
</evidence>
<gene>
    <name evidence="2" type="ORF">ILYODFUR_020480</name>
</gene>
<evidence type="ECO:0000313" key="2">
    <source>
        <dbReference type="EMBL" id="MEQ2229595.1"/>
    </source>
</evidence>
<evidence type="ECO:0000256" key="1">
    <source>
        <dbReference type="SAM" id="MobiDB-lite"/>
    </source>
</evidence>
<keyword evidence="3" id="KW-1185">Reference proteome</keyword>
<dbReference type="Proteomes" id="UP001482620">
    <property type="component" value="Unassembled WGS sequence"/>
</dbReference>
<organism evidence="2 3">
    <name type="scientific">Ilyodon furcidens</name>
    <name type="common">goldbreast splitfin</name>
    <dbReference type="NCBI Taxonomy" id="33524"/>
    <lineage>
        <taxon>Eukaryota</taxon>
        <taxon>Metazoa</taxon>
        <taxon>Chordata</taxon>
        <taxon>Craniata</taxon>
        <taxon>Vertebrata</taxon>
        <taxon>Euteleostomi</taxon>
        <taxon>Actinopterygii</taxon>
        <taxon>Neopterygii</taxon>
        <taxon>Teleostei</taxon>
        <taxon>Neoteleostei</taxon>
        <taxon>Acanthomorphata</taxon>
        <taxon>Ovalentaria</taxon>
        <taxon>Atherinomorphae</taxon>
        <taxon>Cyprinodontiformes</taxon>
        <taxon>Goodeidae</taxon>
        <taxon>Ilyodon</taxon>
    </lineage>
</organism>
<dbReference type="EMBL" id="JAHRIQ010025285">
    <property type="protein sequence ID" value="MEQ2229595.1"/>
    <property type="molecule type" value="Genomic_DNA"/>
</dbReference>
<comment type="caution">
    <text evidence="2">The sequence shown here is derived from an EMBL/GenBank/DDBJ whole genome shotgun (WGS) entry which is preliminary data.</text>
</comment>
<feature type="region of interest" description="Disordered" evidence="1">
    <location>
        <begin position="1"/>
        <end position="26"/>
    </location>
</feature>